<evidence type="ECO:0000313" key="1">
    <source>
        <dbReference type="EMBL" id="KAK2871457.1"/>
    </source>
</evidence>
<dbReference type="AlphaFoldDB" id="A0AA88P5Q9"/>
<accession>A0AA88P5Q9</accession>
<sequence length="162" mass="18166">MATAVTRRVKGCATGWRFLDEESRVDWHKRERTDCGSTEAMWCSLLLACGAALLLRDSRILSEGRIAWRVSHDAVCTNRKIWLSLSASVLKGKHSTSAPEPLALGPEHAHFPPRVDVSDRVFIMTDKGRPLECSVFTFAITVCTNFPQQPNSTVVKVERWLL</sequence>
<gene>
    <name evidence="1" type="ORF">Q8A67_023984</name>
</gene>
<organism evidence="1 2">
    <name type="scientific">Cirrhinus molitorella</name>
    <name type="common">mud carp</name>
    <dbReference type="NCBI Taxonomy" id="172907"/>
    <lineage>
        <taxon>Eukaryota</taxon>
        <taxon>Metazoa</taxon>
        <taxon>Chordata</taxon>
        <taxon>Craniata</taxon>
        <taxon>Vertebrata</taxon>
        <taxon>Euteleostomi</taxon>
        <taxon>Actinopterygii</taxon>
        <taxon>Neopterygii</taxon>
        <taxon>Teleostei</taxon>
        <taxon>Ostariophysi</taxon>
        <taxon>Cypriniformes</taxon>
        <taxon>Cyprinidae</taxon>
        <taxon>Labeoninae</taxon>
        <taxon>Labeonini</taxon>
        <taxon>Cirrhinus</taxon>
    </lineage>
</organism>
<protein>
    <submittedName>
        <fullName evidence="1">Uncharacterized protein</fullName>
    </submittedName>
</protein>
<dbReference type="EMBL" id="JAUYZG010000023">
    <property type="protein sequence ID" value="KAK2871457.1"/>
    <property type="molecule type" value="Genomic_DNA"/>
</dbReference>
<comment type="caution">
    <text evidence="1">The sequence shown here is derived from an EMBL/GenBank/DDBJ whole genome shotgun (WGS) entry which is preliminary data.</text>
</comment>
<proteinExistence type="predicted"/>
<reference evidence="1" key="1">
    <citation type="submission" date="2023-08" db="EMBL/GenBank/DDBJ databases">
        <title>Chromosome-level Genome Assembly of mud carp (Cirrhinus molitorella).</title>
        <authorList>
            <person name="Liu H."/>
        </authorList>
    </citation>
    <scope>NUCLEOTIDE SEQUENCE</scope>
    <source>
        <strain evidence="1">Prfri</strain>
        <tissue evidence="1">Muscle</tissue>
    </source>
</reference>
<keyword evidence="2" id="KW-1185">Reference proteome</keyword>
<dbReference type="Proteomes" id="UP001187343">
    <property type="component" value="Unassembled WGS sequence"/>
</dbReference>
<name>A0AA88P5Q9_9TELE</name>
<evidence type="ECO:0000313" key="2">
    <source>
        <dbReference type="Proteomes" id="UP001187343"/>
    </source>
</evidence>